<name>A0ABM8VWG4_GIGMA</name>
<keyword evidence="2" id="KW-1185">Reference proteome</keyword>
<dbReference type="EMBL" id="CAJVQB010000075">
    <property type="protein sequence ID" value="CAG8463678.1"/>
    <property type="molecule type" value="Genomic_DNA"/>
</dbReference>
<reference evidence="1 2" key="1">
    <citation type="submission" date="2021-06" db="EMBL/GenBank/DDBJ databases">
        <authorList>
            <person name="Kallberg Y."/>
            <person name="Tangrot J."/>
            <person name="Rosling A."/>
        </authorList>
    </citation>
    <scope>NUCLEOTIDE SEQUENCE [LARGE SCALE GENOMIC DNA]</scope>
    <source>
        <strain evidence="1 2">120-4 pot B 10/14</strain>
    </source>
</reference>
<accession>A0ABM8VWG4</accession>
<sequence>MAHHIPKSKIKNKQCLAISLKKTELHLALKYIDKALHSLHLAMPPQSMTSIVDEINISLDKVNKLVKYNILILVTDQLNLATDTIKREFKRIRKELWRARNMEKNLEVIQNIAAHRFASSEISGLLLGEPEIGSKVDSRCFIYANMRDLLTARTPRSIISRRKDENVHIAADMECEEYRLINRILEDKKSLEPSTMNAALTLIILLLSQMKISATLVINTDIKDLKRVLTKAYCHRYKLQRLDNTNFENHLYCIRFFLTDHFLQIEYMEKLVTERMLEMNLQLDLNPLYWRIEKPEKGTEVENYKSQYSMETNNSASILWSKT</sequence>
<protein>
    <submittedName>
        <fullName evidence="1">6810_t:CDS:1</fullName>
    </submittedName>
</protein>
<dbReference type="Proteomes" id="UP000789901">
    <property type="component" value="Unassembled WGS sequence"/>
</dbReference>
<evidence type="ECO:0000313" key="2">
    <source>
        <dbReference type="Proteomes" id="UP000789901"/>
    </source>
</evidence>
<evidence type="ECO:0000313" key="1">
    <source>
        <dbReference type="EMBL" id="CAG8463678.1"/>
    </source>
</evidence>
<proteinExistence type="predicted"/>
<gene>
    <name evidence="1" type="ORF">GMARGA_LOCUS431</name>
</gene>
<comment type="caution">
    <text evidence="1">The sequence shown here is derived from an EMBL/GenBank/DDBJ whole genome shotgun (WGS) entry which is preliminary data.</text>
</comment>
<organism evidence="1 2">
    <name type="scientific">Gigaspora margarita</name>
    <dbReference type="NCBI Taxonomy" id="4874"/>
    <lineage>
        <taxon>Eukaryota</taxon>
        <taxon>Fungi</taxon>
        <taxon>Fungi incertae sedis</taxon>
        <taxon>Mucoromycota</taxon>
        <taxon>Glomeromycotina</taxon>
        <taxon>Glomeromycetes</taxon>
        <taxon>Diversisporales</taxon>
        <taxon>Gigasporaceae</taxon>
        <taxon>Gigaspora</taxon>
    </lineage>
</organism>